<dbReference type="AlphaFoldDB" id="A0A7W7P0A7"/>
<proteinExistence type="predicted"/>
<reference evidence="1 2" key="1">
    <citation type="submission" date="2020-08" db="EMBL/GenBank/DDBJ databases">
        <title>Functional genomics of gut bacteria from endangered species of beetles.</title>
        <authorList>
            <person name="Carlos-Shanley C."/>
        </authorList>
    </citation>
    <scope>NUCLEOTIDE SEQUENCE [LARGE SCALE GENOMIC DNA]</scope>
    <source>
        <strain evidence="1 2">S00179</strain>
    </source>
</reference>
<comment type="caution">
    <text evidence="1">The sequence shown here is derived from an EMBL/GenBank/DDBJ whole genome shotgun (WGS) entry which is preliminary data.</text>
</comment>
<dbReference type="EMBL" id="JACHLI010000006">
    <property type="protein sequence ID" value="MBB4863316.1"/>
    <property type="molecule type" value="Genomic_DNA"/>
</dbReference>
<organism evidence="1 2">
    <name type="scientific">Pseudomonas nitroreducens</name>
    <dbReference type="NCBI Taxonomy" id="46680"/>
    <lineage>
        <taxon>Bacteria</taxon>
        <taxon>Pseudomonadati</taxon>
        <taxon>Pseudomonadota</taxon>
        <taxon>Gammaproteobacteria</taxon>
        <taxon>Pseudomonadales</taxon>
        <taxon>Pseudomonadaceae</taxon>
        <taxon>Pseudomonas</taxon>
    </lineage>
</organism>
<accession>A0A7W7P0A7</accession>
<evidence type="ECO:0000313" key="2">
    <source>
        <dbReference type="Proteomes" id="UP000566995"/>
    </source>
</evidence>
<dbReference type="Proteomes" id="UP000566995">
    <property type="component" value="Unassembled WGS sequence"/>
</dbReference>
<gene>
    <name evidence="1" type="ORF">HNP46_002163</name>
</gene>
<name>A0A7W7P0A7_PSENT</name>
<evidence type="ECO:0000313" key="1">
    <source>
        <dbReference type="EMBL" id="MBB4863316.1"/>
    </source>
</evidence>
<dbReference type="RefSeq" id="WP_184588584.1">
    <property type="nucleotide sequence ID" value="NZ_JACHLI010000006.1"/>
</dbReference>
<protein>
    <submittedName>
        <fullName evidence="1">Uncharacterized protein</fullName>
    </submittedName>
</protein>
<sequence>MKLTSIPRIKRVSLDRPRLRRPRPSARKINFLLRGGPLSMAWLCCPGTLRFSYREWRGYYDQSNKWVSL</sequence>